<dbReference type="PANTHER" id="PTHR47959:SF13">
    <property type="entry name" value="ATP-DEPENDENT RNA HELICASE RHLE"/>
    <property type="match status" value="1"/>
</dbReference>
<dbReference type="Gene3D" id="3.40.50.300">
    <property type="entry name" value="P-loop containing nucleotide triphosphate hydrolases"/>
    <property type="match status" value="2"/>
</dbReference>
<dbReference type="PROSITE" id="PS51192">
    <property type="entry name" value="HELICASE_ATP_BIND_1"/>
    <property type="match status" value="1"/>
</dbReference>
<dbReference type="PROSITE" id="PS51194">
    <property type="entry name" value="HELICASE_CTER"/>
    <property type="match status" value="1"/>
</dbReference>
<dbReference type="InterPro" id="IPR014001">
    <property type="entry name" value="Helicase_ATP-bd"/>
</dbReference>
<dbReference type="InterPro" id="IPR050079">
    <property type="entry name" value="DEAD_box_RNA_helicase"/>
</dbReference>
<dbReference type="Pfam" id="PF00271">
    <property type="entry name" value="Helicase_C"/>
    <property type="match status" value="1"/>
</dbReference>
<evidence type="ECO:0000256" key="4">
    <source>
        <dbReference type="ARBA" id="ARBA00022840"/>
    </source>
</evidence>
<evidence type="ECO:0000259" key="7">
    <source>
        <dbReference type="PROSITE" id="PS51192"/>
    </source>
</evidence>
<feature type="compositionally biased region" description="Basic and acidic residues" evidence="6">
    <location>
        <begin position="380"/>
        <end position="391"/>
    </location>
</feature>
<feature type="region of interest" description="Disordered" evidence="6">
    <location>
        <begin position="380"/>
        <end position="475"/>
    </location>
</feature>
<proteinExistence type="inferred from homology"/>
<gene>
    <name evidence="9" type="ORF">NFX39_01585</name>
</gene>
<evidence type="ECO:0000313" key="9">
    <source>
        <dbReference type="EMBL" id="MCO0831786.1"/>
    </source>
</evidence>
<dbReference type="SMART" id="SM00490">
    <property type="entry name" value="HELICc"/>
    <property type="match status" value="1"/>
</dbReference>
<evidence type="ECO:0000256" key="6">
    <source>
        <dbReference type="SAM" id="MobiDB-lite"/>
    </source>
</evidence>
<dbReference type="CDD" id="cd00268">
    <property type="entry name" value="DEADc"/>
    <property type="match status" value="1"/>
</dbReference>
<dbReference type="InterPro" id="IPR027417">
    <property type="entry name" value="P-loop_NTPase"/>
</dbReference>
<organism evidence="9 10">
    <name type="scientific">Fructobacillus apis</name>
    <dbReference type="NCBI Taxonomy" id="2935017"/>
    <lineage>
        <taxon>Bacteria</taxon>
        <taxon>Bacillati</taxon>
        <taxon>Bacillota</taxon>
        <taxon>Bacilli</taxon>
        <taxon>Lactobacillales</taxon>
        <taxon>Lactobacillaceae</taxon>
        <taxon>Fructobacillus</taxon>
    </lineage>
</organism>
<accession>A0ABT0ZP66</accession>
<name>A0ABT0ZP66_9LACO</name>
<evidence type="ECO:0000313" key="10">
    <source>
        <dbReference type="Proteomes" id="UP001523234"/>
    </source>
</evidence>
<keyword evidence="2" id="KW-0378">Hydrolase</keyword>
<reference evidence="9 10" key="1">
    <citation type="submission" date="2022-06" db="EMBL/GenBank/DDBJ databases">
        <title>Fructobacillus taiwanensis sp. nov., isolated from the honeybee.</title>
        <authorList>
            <person name="Chen Y.-S."/>
            <person name="Wang L.-T."/>
            <person name="Lee Y.-S."/>
            <person name="Chang Y.-C."/>
            <person name="Wu H.-C."/>
            <person name="Liao C.-Y."/>
            <person name="Chen W.-H."/>
            <person name="Deng J.-N."/>
            <person name="Wang Y.-H."/>
        </authorList>
    </citation>
    <scope>NUCLEOTIDE SEQUENCE [LARGE SCALE GENOMIC DNA]</scope>
    <source>
        <strain evidence="9 10">W13</strain>
    </source>
</reference>
<keyword evidence="4" id="KW-0067">ATP-binding</keyword>
<dbReference type="EMBL" id="JAMWYK010000001">
    <property type="protein sequence ID" value="MCO0831786.1"/>
    <property type="molecule type" value="Genomic_DNA"/>
</dbReference>
<evidence type="ECO:0000256" key="2">
    <source>
        <dbReference type="ARBA" id="ARBA00022801"/>
    </source>
</evidence>
<dbReference type="InterPro" id="IPR011545">
    <property type="entry name" value="DEAD/DEAH_box_helicase_dom"/>
</dbReference>
<dbReference type="Proteomes" id="UP001523234">
    <property type="component" value="Unassembled WGS sequence"/>
</dbReference>
<protein>
    <submittedName>
        <fullName evidence="9">DEAD/DEAH box helicase</fullName>
    </submittedName>
</protein>
<dbReference type="GO" id="GO:0004386">
    <property type="term" value="F:helicase activity"/>
    <property type="evidence" value="ECO:0007669"/>
    <property type="project" value="UniProtKB-KW"/>
</dbReference>
<evidence type="ECO:0000256" key="1">
    <source>
        <dbReference type="ARBA" id="ARBA00022741"/>
    </source>
</evidence>
<comment type="caution">
    <text evidence="9">The sequence shown here is derived from an EMBL/GenBank/DDBJ whole genome shotgun (WGS) entry which is preliminary data.</text>
</comment>
<dbReference type="InterPro" id="IPR001650">
    <property type="entry name" value="Helicase_C-like"/>
</dbReference>
<dbReference type="CDD" id="cd18787">
    <property type="entry name" value="SF2_C_DEAD"/>
    <property type="match status" value="1"/>
</dbReference>
<dbReference type="SMART" id="SM00487">
    <property type="entry name" value="DEXDc"/>
    <property type="match status" value="1"/>
</dbReference>
<feature type="domain" description="Helicase ATP-binding" evidence="7">
    <location>
        <begin position="25"/>
        <end position="196"/>
    </location>
</feature>
<keyword evidence="3 9" id="KW-0347">Helicase</keyword>
<dbReference type="InterPro" id="IPR044742">
    <property type="entry name" value="DEAD/DEAH_RhlB"/>
</dbReference>
<evidence type="ECO:0000256" key="5">
    <source>
        <dbReference type="ARBA" id="ARBA00038437"/>
    </source>
</evidence>
<sequence length="475" mass="51590">MILPELQAEFEKNFATKTPIQEALFERLADGESLFGLAPTGSGKTLAFALPLLSRLDLDKKGHQLLILAPSQELGAQLAQVIRPYAALVGVKVAALIGGANGKRQADKLKKEKPAVVVGTLGRIQTMIDGKALKTNNFSMLVVDEADATLTDEHREDLEKLADNLPNLKQVTLFSATSGVDLAWVQELFGQSVKPVSVGQQSPKEIAHTYLHVDARASHKVLIELARRHVQALVFFNSINALVAAQAALRHEHASVMSVGNNEKSHLKRADALQAFKKGKLDLLLATDVAGRGLDITGLPLVVNAQVPRNLTAYLHRSGRTGRAGMAGQVLTLGNDHDIRLLKQYLPDELDLDKFSWASVDDKKTKAAAVARRELARRKGADERFEGRIDDEPAPVSIASTKKEKPGQRAQAKSSAKGVAKKGDSSVKKPGQGFASRKAAARKANDPLAQKKVKQKHQARKKKNKGKPKWAEKRD</sequence>
<keyword evidence="10" id="KW-1185">Reference proteome</keyword>
<keyword evidence="1" id="KW-0547">Nucleotide-binding</keyword>
<evidence type="ECO:0000256" key="3">
    <source>
        <dbReference type="ARBA" id="ARBA00022806"/>
    </source>
</evidence>
<comment type="similarity">
    <text evidence="5">Belongs to the DEAD box helicase family.</text>
</comment>
<evidence type="ECO:0000259" key="8">
    <source>
        <dbReference type="PROSITE" id="PS51194"/>
    </source>
</evidence>
<feature type="domain" description="Helicase C-terminal" evidence="8">
    <location>
        <begin position="217"/>
        <end position="368"/>
    </location>
</feature>
<dbReference type="RefSeq" id="WP_252442365.1">
    <property type="nucleotide sequence ID" value="NZ_JAMWYK010000001.1"/>
</dbReference>
<dbReference type="Pfam" id="PF00270">
    <property type="entry name" value="DEAD"/>
    <property type="match status" value="1"/>
</dbReference>
<dbReference type="SUPFAM" id="SSF52540">
    <property type="entry name" value="P-loop containing nucleoside triphosphate hydrolases"/>
    <property type="match status" value="1"/>
</dbReference>
<feature type="compositionally biased region" description="Basic residues" evidence="6">
    <location>
        <begin position="451"/>
        <end position="468"/>
    </location>
</feature>
<dbReference type="PANTHER" id="PTHR47959">
    <property type="entry name" value="ATP-DEPENDENT RNA HELICASE RHLE-RELATED"/>
    <property type="match status" value="1"/>
</dbReference>